<name>A0A830F1A9_9EURY</name>
<keyword evidence="2" id="KW-0812">Transmembrane</keyword>
<keyword evidence="2" id="KW-0472">Membrane</keyword>
<reference evidence="3 4" key="1">
    <citation type="journal article" date="2019" name="Int. J. Syst. Evol. Microbiol.">
        <title>The Global Catalogue of Microorganisms (GCM) 10K type strain sequencing project: providing services to taxonomists for standard genome sequencing and annotation.</title>
        <authorList>
            <consortium name="The Broad Institute Genomics Platform"/>
            <consortium name="The Broad Institute Genome Sequencing Center for Infectious Disease"/>
            <person name="Wu L."/>
            <person name="Ma J."/>
        </authorList>
    </citation>
    <scope>NUCLEOTIDE SEQUENCE [LARGE SCALE GENOMIC DNA]</scope>
    <source>
        <strain evidence="3 4">JCM 19585</strain>
    </source>
</reference>
<protein>
    <submittedName>
        <fullName evidence="3">Uncharacterized protein</fullName>
    </submittedName>
</protein>
<organism evidence="3 4">
    <name type="scientific">Halarchaeum grantii</name>
    <dbReference type="NCBI Taxonomy" id="1193105"/>
    <lineage>
        <taxon>Archaea</taxon>
        <taxon>Methanobacteriati</taxon>
        <taxon>Methanobacteriota</taxon>
        <taxon>Stenosarchaea group</taxon>
        <taxon>Halobacteria</taxon>
        <taxon>Halobacteriales</taxon>
        <taxon>Halobacteriaceae</taxon>
    </lineage>
</organism>
<dbReference type="EMBL" id="BMPF01000009">
    <property type="protein sequence ID" value="GGL45272.1"/>
    <property type="molecule type" value="Genomic_DNA"/>
</dbReference>
<evidence type="ECO:0000256" key="2">
    <source>
        <dbReference type="SAM" id="Phobius"/>
    </source>
</evidence>
<evidence type="ECO:0000256" key="1">
    <source>
        <dbReference type="SAM" id="MobiDB-lite"/>
    </source>
</evidence>
<gene>
    <name evidence="3" type="ORF">GCM10009037_30880</name>
</gene>
<feature type="transmembrane region" description="Helical" evidence="2">
    <location>
        <begin position="28"/>
        <end position="53"/>
    </location>
</feature>
<dbReference type="Proteomes" id="UP000628840">
    <property type="component" value="Unassembled WGS sequence"/>
</dbReference>
<sequence>MVVLVVVTLQPLFQVAVTGPFGDLARWFLSIVLWVLIRFVGALVFVLFAWFAFTGGTRRMPRPLRSGRKPTTDDTNHVTMAGRLPTL</sequence>
<evidence type="ECO:0000313" key="4">
    <source>
        <dbReference type="Proteomes" id="UP000628840"/>
    </source>
</evidence>
<evidence type="ECO:0000313" key="3">
    <source>
        <dbReference type="EMBL" id="GGL45272.1"/>
    </source>
</evidence>
<feature type="region of interest" description="Disordered" evidence="1">
    <location>
        <begin position="61"/>
        <end position="87"/>
    </location>
</feature>
<dbReference type="AlphaFoldDB" id="A0A830F1A9"/>
<comment type="caution">
    <text evidence="3">The sequence shown here is derived from an EMBL/GenBank/DDBJ whole genome shotgun (WGS) entry which is preliminary data.</text>
</comment>
<keyword evidence="4" id="KW-1185">Reference proteome</keyword>
<proteinExistence type="predicted"/>
<keyword evidence="2" id="KW-1133">Transmembrane helix</keyword>
<accession>A0A830F1A9</accession>